<evidence type="ECO:0008006" key="3">
    <source>
        <dbReference type="Google" id="ProtNLM"/>
    </source>
</evidence>
<evidence type="ECO:0000256" key="1">
    <source>
        <dbReference type="SAM" id="Phobius"/>
    </source>
</evidence>
<keyword evidence="1" id="KW-0812">Transmembrane</keyword>
<sequence>MTKKGSLIIYIAMIIVGIFGLFLYIEPSKDKDDNAYTSTPKKTEYVQVAVLQRDIAEKTILKHSDFIIKDVLPEEAAKKNYLNVANELPINWAVNTSLPADSTILENSVVKPGSDEYISMFLQAGNVLYPFKLDSKDSYLLNNIKSGSGVDIYLVYSKKTGNDGRPEIVSPPHSIEDSRLKLILKNKRVLAIRTESPLNSTAELILEMQNKDIKIIKGLDVGNAKLVLFPADTSVRGKKYDHIRKGIPPYEKNWPESEEAIFGSSMSGVTELRG</sequence>
<name>A0A759K925_SALER</name>
<proteinExistence type="predicted"/>
<keyword evidence="1" id="KW-0472">Membrane</keyword>
<evidence type="ECO:0000313" key="2">
    <source>
        <dbReference type="EMBL" id="HAG1890901.1"/>
    </source>
</evidence>
<reference evidence="2" key="1">
    <citation type="journal article" date="2018" name="Genome Biol.">
        <title>SKESA: strategic k-mer extension for scrupulous assemblies.</title>
        <authorList>
            <person name="Souvorov A."/>
            <person name="Agarwala R."/>
            <person name="Lipman D.J."/>
        </authorList>
    </citation>
    <scope>NUCLEOTIDE SEQUENCE</scope>
    <source>
        <strain evidence="2">MA.CK_94/00000542</strain>
    </source>
</reference>
<organism evidence="2">
    <name type="scientific">Salmonella enterica</name>
    <name type="common">Salmonella choleraesuis</name>
    <dbReference type="NCBI Taxonomy" id="28901"/>
    <lineage>
        <taxon>Bacteria</taxon>
        <taxon>Pseudomonadati</taxon>
        <taxon>Pseudomonadota</taxon>
        <taxon>Gammaproteobacteria</taxon>
        <taxon>Enterobacterales</taxon>
        <taxon>Enterobacteriaceae</taxon>
        <taxon>Salmonella</taxon>
    </lineage>
</organism>
<protein>
    <recommendedName>
        <fullName evidence="3">Pilus assembly protein CpaB</fullName>
    </recommendedName>
</protein>
<feature type="transmembrane region" description="Helical" evidence="1">
    <location>
        <begin position="7"/>
        <end position="25"/>
    </location>
</feature>
<dbReference type="AlphaFoldDB" id="A0A759K925"/>
<reference evidence="2" key="2">
    <citation type="submission" date="2020-02" db="EMBL/GenBank/DDBJ databases">
        <authorList>
            <consortium name="NCBI Pathogen Detection Project"/>
        </authorList>
    </citation>
    <scope>NUCLEOTIDE SEQUENCE</scope>
    <source>
        <strain evidence="2">MA.CK_94/00000542</strain>
    </source>
</reference>
<comment type="caution">
    <text evidence="2">The sequence shown here is derived from an EMBL/GenBank/DDBJ whole genome shotgun (WGS) entry which is preliminary data.</text>
</comment>
<accession>A0A759K925</accession>
<dbReference type="EMBL" id="DAAXOJ010000003">
    <property type="protein sequence ID" value="HAG1890901.1"/>
    <property type="molecule type" value="Genomic_DNA"/>
</dbReference>
<keyword evidence="1" id="KW-1133">Transmembrane helix</keyword>
<gene>
    <name evidence="2" type="ORF">G8W59_002914</name>
</gene>